<comment type="caution">
    <text evidence="10">The sequence shown here is derived from an EMBL/GenBank/DDBJ whole genome shotgun (WGS) entry which is preliminary data.</text>
</comment>
<keyword evidence="6" id="KW-1133">Transmembrane helix</keyword>
<dbReference type="PRINTS" id="PR00385">
    <property type="entry name" value="P450"/>
</dbReference>
<evidence type="ECO:0000256" key="7">
    <source>
        <dbReference type="ARBA" id="ARBA00023004"/>
    </source>
</evidence>
<dbReference type="InterPro" id="IPR002401">
    <property type="entry name" value="Cyt_P450_E_grp-I"/>
</dbReference>
<keyword evidence="7 8" id="KW-0408">Iron</keyword>
<dbReference type="Pfam" id="PF00067">
    <property type="entry name" value="p450"/>
    <property type="match status" value="2"/>
</dbReference>
<accession>A0ABQ8DVZ2</accession>
<evidence type="ECO:0000256" key="6">
    <source>
        <dbReference type="ARBA" id="ARBA00022989"/>
    </source>
</evidence>
<evidence type="ECO:0000313" key="11">
    <source>
        <dbReference type="Proteomes" id="UP000824890"/>
    </source>
</evidence>
<keyword evidence="8" id="KW-0560">Oxidoreductase</keyword>
<keyword evidence="9" id="KW-0732">Signal</keyword>
<dbReference type="PROSITE" id="PS00086">
    <property type="entry name" value="CYTOCHROME_P450"/>
    <property type="match status" value="1"/>
</dbReference>
<keyword evidence="6" id="KW-0472">Membrane</keyword>
<dbReference type="CDD" id="cd11043">
    <property type="entry name" value="CYP90-like"/>
    <property type="match status" value="1"/>
</dbReference>
<protein>
    <recommendedName>
        <fullName evidence="12">Cytochrome P450 monooxygenase</fullName>
    </recommendedName>
</protein>
<evidence type="ECO:0000256" key="9">
    <source>
        <dbReference type="SAM" id="SignalP"/>
    </source>
</evidence>
<gene>
    <name evidence="10" type="ORF">HID58_010688</name>
</gene>
<dbReference type="Gene3D" id="1.10.630.10">
    <property type="entry name" value="Cytochrome P450"/>
    <property type="match status" value="1"/>
</dbReference>
<proteinExistence type="inferred from homology"/>
<feature type="signal peptide" evidence="9">
    <location>
        <begin position="1"/>
        <end position="17"/>
    </location>
</feature>
<organism evidence="10 11">
    <name type="scientific">Brassica napus</name>
    <name type="common">Rape</name>
    <dbReference type="NCBI Taxonomy" id="3708"/>
    <lineage>
        <taxon>Eukaryota</taxon>
        <taxon>Viridiplantae</taxon>
        <taxon>Streptophyta</taxon>
        <taxon>Embryophyta</taxon>
        <taxon>Tracheophyta</taxon>
        <taxon>Spermatophyta</taxon>
        <taxon>Magnoliopsida</taxon>
        <taxon>eudicotyledons</taxon>
        <taxon>Gunneridae</taxon>
        <taxon>Pentapetalae</taxon>
        <taxon>rosids</taxon>
        <taxon>malvids</taxon>
        <taxon>Brassicales</taxon>
        <taxon>Brassicaceae</taxon>
        <taxon>Brassiceae</taxon>
        <taxon>Brassica</taxon>
    </lineage>
</organism>
<evidence type="ECO:0000256" key="8">
    <source>
        <dbReference type="RuleBase" id="RU000461"/>
    </source>
</evidence>
<dbReference type="EMBL" id="JAGKQM010000003">
    <property type="protein sequence ID" value="KAH0933571.1"/>
    <property type="molecule type" value="Genomic_DNA"/>
</dbReference>
<keyword evidence="3 8" id="KW-0349">Heme</keyword>
<comment type="similarity">
    <text evidence="2 8">Belongs to the cytochrome P450 family.</text>
</comment>
<reference evidence="10 11" key="1">
    <citation type="submission" date="2021-05" db="EMBL/GenBank/DDBJ databases">
        <title>Genome Assembly of Synthetic Allotetraploid Brassica napus Reveals Homoeologous Exchanges between Subgenomes.</title>
        <authorList>
            <person name="Davis J.T."/>
        </authorList>
    </citation>
    <scope>NUCLEOTIDE SEQUENCE [LARGE SCALE GENOMIC DNA]</scope>
    <source>
        <strain evidence="11">cv. Da-Ae</strain>
        <tissue evidence="10">Seedling</tissue>
    </source>
</reference>
<keyword evidence="8" id="KW-0503">Monooxygenase</keyword>
<evidence type="ECO:0000256" key="5">
    <source>
        <dbReference type="ARBA" id="ARBA00022723"/>
    </source>
</evidence>
<evidence type="ECO:0000256" key="4">
    <source>
        <dbReference type="ARBA" id="ARBA00022692"/>
    </source>
</evidence>
<dbReference type="InterPro" id="IPR017972">
    <property type="entry name" value="Cyt_P450_CS"/>
</dbReference>
<keyword evidence="5 8" id="KW-0479">Metal-binding</keyword>
<dbReference type="InterPro" id="IPR001128">
    <property type="entry name" value="Cyt_P450"/>
</dbReference>
<dbReference type="Proteomes" id="UP000824890">
    <property type="component" value="Unassembled WGS sequence"/>
</dbReference>
<dbReference type="SUPFAM" id="SSF48264">
    <property type="entry name" value="Cytochrome P450"/>
    <property type="match status" value="1"/>
</dbReference>
<dbReference type="InterPro" id="IPR036396">
    <property type="entry name" value="Cyt_P450_sf"/>
</dbReference>
<evidence type="ECO:0000256" key="2">
    <source>
        <dbReference type="ARBA" id="ARBA00010617"/>
    </source>
</evidence>
<evidence type="ECO:0000256" key="1">
    <source>
        <dbReference type="ARBA" id="ARBA00004167"/>
    </source>
</evidence>
<evidence type="ECO:0000313" key="10">
    <source>
        <dbReference type="EMBL" id="KAH0933571.1"/>
    </source>
</evidence>
<comment type="subcellular location">
    <subcellularLocation>
        <location evidence="1">Membrane</location>
        <topology evidence="1">Single-pass membrane protein</topology>
    </subcellularLocation>
</comment>
<dbReference type="PANTHER" id="PTHR24286:SF204">
    <property type="entry name" value="CYTOCHROME P450 FAMILY PROTEIN-RELATED"/>
    <property type="match status" value="1"/>
</dbReference>
<dbReference type="PRINTS" id="PR00463">
    <property type="entry name" value="EP450I"/>
</dbReference>
<sequence>MLYLWIVIVSLLVLNLCHWIYQWRNPKCNGKLLPGSMGFPIIGETFEFMKPHDVLQFPSFVKKRVISGLGLHNIPYINIITHFALSTFGGQTYNRHGPVFRTSLFGSKVIISMDNELNMEIAKTNRTIGVPKSITRLFGDNNLFVQSIESHKHVRSLTFQLLGPQGLKLRVIEDIDLLARKHMEEGARNGFLNVKEAASKILIECLAKKVMGDMDPETAKELAICWRKFPSGWFRFPFKIPGMGVYDMMKARKRMMNLLKEVVLKKRASGEEFGEFFKIIFGENERGKEKMSVENAINYIYTFFLIANETTPRILAATVKLISEKPRVMQELQREHARIVGDRSEKDAALTWEDYKSMTFTHMLHHVLTYPSSSHKHGVLFQVINESLRITTTVPVVLRKPDHDIQVGDYTIPAGWTFMGYPNVHFNPEKYEDPFVFNPWRWKGKDLSALVSKNYVPFGAGPRLCVGAYFAKLLMAIFIHNLCRYRWSMKVETTVTRSYMLMFPQGCDVQFSEDTKVD</sequence>
<name>A0ABQ8DVZ2_BRANA</name>
<dbReference type="PANTHER" id="PTHR24286">
    <property type="entry name" value="CYTOCHROME P450 26"/>
    <property type="match status" value="1"/>
</dbReference>
<keyword evidence="11" id="KW-1185">Reference proteome</keyword>
<keyword evidence="4" id="KW-0812">Transmembrane</keyword>
<evidence type="ECO:0000256" key="3">
    <source>
        <dbReference type="ARBA" id="ARBA00022617"/>
    </source>
</evidence>
<feature type="chain" id="PRO_5046067750" description="Cytochrome P450 monooxygenase" evidence="9">
    <location>
        <begin position="18"/>
        <end position="518"/>
    </location>
</feature>
<evidence type="ECO:0008006" key="12">
    <source>
        <dbReference type="Google" id="ProtNLM"/>
    </source>
</evidence>